<dbReference type="PANTHER" id="PTHR46797">
    <property type="entry name" value="HTH-TYPE TRANSCRIPTIONAL REGULATOR"/>
    <property type="match status" value="1"/>
</dbReference>
<dbReference type="CDD" id="cd00093">
    <property type="entry name" value="HTH_XRE"/>
    <property type="match status" value="1"/>
</dbReference>
<dbReference type="OrthoDB" id="1123084at2"/>
<dbReference type="InterPro" id="IPR010982">
    <property type="entry name" value="Lambda_DNA-bd_dom_sf"/>
</dbReference>
<dbReference type="EMBL" id="SMAR01000002">
    <property type="protein sequence ID" value="TCT44579.1"/>
    <property type="molecule type" value="Genomic_DNA"/>
</dbReference>
<keyword evidence="3" id="KW-0238">DNA-binding</keyword>
<dbReference type="Pfam" id="PF01381">
    <property type="entry name" value="HTH_3"/>
    <property type="match status" value="1"/>
</dbReference>
<evidence type="ECO:0000259" key="5">
    <source>
        <dbReference type="PROSITE" id="PS50943"/>
    </source>
</evidence>
<dbReference type="PROSITE" id="PS50943">
    <property type="entry name" value="HTH_CROC1"/>
    <property type="match status" value="1"/>
</dbReference>
<proteinExistence type="inferred from homology"/>
<dbReference type="InterPro" id="IPR050807">
    <property type="entry name" value="TransReg_Diox_bact_type"/>
</dbReference>
<name>A0A4R3NVY6_9HYPH</name>
<protein>
    <recommendedName>
        <fullName evidence="5">HTH cro/C1-type domain-containing protein</fullName>
    </recommendedName>
</protein>
<evidence type="ECO:0000256" key="2">
    <source>
        <dbReference type="ARBA" id="ARBA00023015"/>
    </source>
</evidence>
<dbReference type="InterPro" id="IPR018653">
    <property type="entry name" value="ScfR_C"/>
</dbReference>
<evidence type="ECO:0000313" key="7">
    <source>
        <dbReference type="Proteomes" id="UP000295097"/>
    </source>
</evidence>
<keyword evidence="7" id="KW-1185">Reference proteome</keyword>
<organism evidence="6 7">
    <name type="scientific">Martelella mediterranea</name>
    <dbReference type="NCBI Taxonomy" id="293089"/>
    <lineage>
        <taxon>Bacteria</taxon>
        <taxon>Pseudomonadati</taxon>
        <taxon>Pseudomonadota</taxon>
        <taxon>Alphaproteobacteria</taxon>
        <taxon>Hyphomicrobiales</taxon>
        <taxon>Aurantimonadaceae</taxon>
        <taxon>Martelella</taxon>
    </lineage>
</organism>
<dbReference type="RefSeq" id="WP_132308041.1">
    <property type="nucleotide sequence ID" value="NZ_SMAR01000002.1"/>
</dbReference>
<evidence type="ECO:0000256" key="4">
    <source>
        <dbReference type="ARBA" id="ARBA00023163"/>
    </source>
</evidence>
<sequence length="472" mass="51673">MAQNKIFAGPRLRRLRRERDLTQTAMAEALSISPSYLNLIERNQRPLTVQLLLKLASVYDFDVAALQGESGGTISQLKSVFSDPLLAGELPGDQELVEVAEAAPNAAIGLIRLYRAYCEQAERLSDLTALLASEGKETGHSGKRLPHEEVRDSLSRRPFFFDAIDAAAEALHVELAPGDDAGAALKTWLREKHGIAVRILPPGALVNLGRRFDRHTMRLFISARFSPYDRVREIAVEVALLALWQPIDKAVHDLALSSDEARRLARFELAHYAALALIMPYGPFVEAARRVQYDCAALAGRFSVSFEQAAIRLVSLQRPENSGLKFFALEVDRAGNLLRRLGAEGFPHAGFRGECPRLGVYDTFSRPGRLAMEKAELSDGSAFLLLSRTLEAPEPILNEPPRQTALVLGLDWSAAESTVYGKTMGAAPSTVPIGPVCRLCERPGCISRAAPPVTRPLGLDEQAAGLSTFDFR</sequence>
<reference evidence="6 7" key="1">
    <citation type="submission" date="2019-03" db="EMBL/GenBank/DDBJ databases">
        <title>Freshwater and sediment microbial communities from various areas in North America, analyzing microbe dynamics in response to fracking.</title>
        <authorList>
            <person name="Lamendella R."/>
        </authorList>
    </citation>
    <scope>NUCLEOTIDE SEQUENCE [LARGE SCALE GENOMIC DNA]</scope>
    <source>
        <strain evidence="6 7">175.2</strain>
    </source>
</reference>
<evidence type="ECO:0000313" key="6">
    <source>
        <dbReference type="EMBL" id="TCT44579.1"/>
    </source>
</evidence>
<dbReference type="Pfam" id="PF06114">
    <property type="entry name" value="Peptidase_M78"/>
    <property type="match status" value="1"/>
</dbReference>
<feature type="domain" description="HTH cro/C1-type" evidence="5">
    <location>
        <begin position="12"/>
        <end position="66"/>
    </location>
</feature>
<comment type="caution">
    <text evidence="6">The sequence shown here is derived from an EMBL/GenBank/DDBJ whole genome shotgun (WGS) entry which is preliminary data.</text>
</comment>
<dbReference type="Gene3D" id="1.10.260.40">
    <property type="entry name" value="lambda repressor-like DNA-binding domains"/>
    <property type="match status" value="1"/>
</dbReference>
<dbReference type="InterPro" id="IPR001387">
    <property type="entry name" value="Cro/C1-type_HTH"/>
</dbReference>
<dbReference type="PIRSF" id="PIRSF019251">
    <property type="entry name" value="Rv0465c"/>
    <property type="match status" value="1"/>
</dbReference>
<evidence type="ECO:0000256" key="1">
    <source>
        <dbReference type="ARBA" id="ARBA00007227"/>
    </source>
</evidence>
<keyword evidence="4" id="KW-0804">Transcription</keyword>
<dbReference type="Pfam" id="PF09856">
    <property type="entry name" value="ScfRs"/>
    <property type="match status" value="1"/>
</dbReference>
<keyword evidence="2" id="KW-0805">Transcription regulation</keyword>
<comment type="similarity">
    <text evidence="1">Belongs to the short-chain fatty acyl-CoA assimilation regulator (ScfR) family.</text>
</comment>
<dbReference type="GO" id="GO:0003700">
    <property type="term" value="F:DNA-binding transcription factor activity"/>
    <property type="evidence" value="ECO:0007669"/>
    <property type="project" value="TreeGrafter"/>
</dbReference>
<dbReference type="AlphaFoldDB" id="A0A4R3NVY6"/>
<evidence type="ECO:0000256" key="3">
    <source>
        <dbReference type="ARBA" id="ARBA00023125"/>
    </source>
</evidence>
<dbReference type="Proteomes" id="UP000295097">
    <property type="component" value="Unassembled WGS sequence"/>
</dbReference>
<accession>A0A4R3NVY6</accession>
<dbReference type="SMART" id="SM00530">
    <property type="entry name" value="HTH_XRE"/>
    <property type="match status" value="1"/>
</dbReference>
<dbReference type="GO" id="GO:0003677">
    <property type="term" value="F:DNA binding"/>
    <property type="evidence" value="ECO:0007669"/>
    <property type="project" value="UniProtKB-KW"/>
</dbReference>
<dbReference type="PANTHER" id="PTHR46797:SF23">
    <property type="entry name" value="HTH-TYPE TRANSCRIPTIONAL REGULATOR SUTR"/>
    <property type="match status" value="1"/>
</dbReference>
<dbReference type="GO" id="GO:0005829">
    <property type="term" value="C:cytosol"/>
    <property type="evidence" value="ECO:0007669"/>
    <property type="project" value="TreeGrafter"/>
</dbReference>
<dbReference type="InterPro" id="IPR026281">
    <property type="entry name" value="HTH_RamB"/>
</dbReference>
<dbReference type="InterPro" id="IPR010359">
    <property type="entry name" value="IrrE_HExxH"/>
</dbReference>
<dbReference type="SUPFAM" id="SSF47413">
    <property type="entry name" value="lambda repressor-like DNA-binding domains"/>
    <property type="match status" value="1"/>
</dbReference>
<gene>
    <name evidence="6" type="ORF">EDC90_1002129</name>
</gene>